<dbReference type="SUPFAM" id="SSF53335">
    <property type="entry name" value="S-adenosyl-L-methionine-dependent methyltransferases"/>
    <property type="match status" value="1"/>
</dbReference>
<dbReference type="InterPro" id="IPR029063">
    <property type="entry name" value="SAM-dependent_MTases_sf"/>
</dbReference>
<organism evidence="3 4">
    <name type="scientific">Sporothrix curviconia</name>
    <dbReference type="NCBI Taxonomy" id="1260050"/>
    <lineage>
        <taxon>Eukaryota</taxon>
        <taxon>Fungi</taxon>
        <taxon>Dikarya</taxon>
        <taxon>Ascomycota</taxon>
        <taxon>Pezizomycotina</taxon>
        <taxon>Sordariomycetes</taxon>
        <taxon>Sordariomycetidae</taxon>
        <taxon>Ophiostomatales</taxon>
        <taxon>Ophiostomataceae</taxon>
        <taxon>Sporothrix</taxon>
    </lineage>
</organism>
<evidence type="ECO:0000256" key="1">
    <source>
        <dbReference type="ARBA" id="ARBA00038158"/>
    </source>
</evidence>
<name>A0ABP0BAM3_9PEZI</name>
<dbReference type="CDD" id="cd02440">
    <property type="entry name" value="AdoMet_MTases"/>
    <property type="match status" value="1"/>
</dbReference>
<gene>
    <name evidence="3" type="ORF">SCUCBS95973_002879</name>
</gene>
<feature type="compositionally biased region" description="Basic and acidic residues" evidence="2">
    <location>
        <begin position="489"/>
        <end position="500"/>
    </location>
</feature>
<dbReference type="Proteomes" id="UP001642405">
    <property type="component" value="Unassembled WGS sequence"/>
</dbReference>
<feature type="compositionally biased region" description="Low complexity" evidence="2">
    <location>
        <begin position="470"/>
        <end position="488"/>
    </location>
</feature>
<dbReference type="PANTHER" id="PTHR43591">
    <property type="entry name" value="METHYLTRANSFERASE"/>
    <property type="match status" value="1"/>
</dbReference>
<dbReference type="Gene3D" id="3.40.50.150">
    <property type="entry name" value="Vaccinia Virus protein VP39"/>
    <property type="match status" value="1"/>
</dbReference>
<comment type="similarity">
    <text evidence="1">Belongs to the methyltransferase superfamily. LaeA methyltransferase family.</text>
</comment>
<comment type="caution">
    <text evidence="3">The sequence shown here is derived from an EMBL/GenBank/DDBJ whole genome shotgun (WGS) entry which is preliminary data.</text>
</comment>
<feature type="compositionally biased region" description="Low complexity" evidence="2">
    <location>
        <begin position="416"/>
        <end position="463"/>
    </location>
</feature>
<evidence type="ECO:0000313" key="3">
    <source>
        <dbReference type="EMBL" id="CAK7216652.1"/>
    </source>
</evidence>
<dbReference type="Pfam" id="PF13489">
    <property type="entry name" value="Methyltransf_23"/>
    <property type="match status" value="1"/>
</dbReference>
<evidence type="ECO:0008006" key="5">
    <source>
        <dbReference type="Google" id="ProtNLM"/>
    </source>
</evidence>
<evidence type="ECO:0000313" key="4">
    <source>
        <dbReference type="Proteomes" id="UP001642405"/>
    </source>
</evidence>
<accession>A0ABP0BAM3</accession>
<reference evidence="3 4" key="1">
    <citation type="submission" date="2024-01" db="EMBL/GenBank/DDBJ databases">
        <authorList>
            <person name="Allen C."/>
            <person name="Tagirdzhanova G."/>
        </authorList>
    </citation>
    <scope>NUCLEOTIDE SEQUENCE [LARGE SCALE GENOMIC DNA]</scope>
</reference>
<dbReference type="PANTHER" id="PTHR43591:SF31">
    <property type="entry name" value="LAEA-LIKE, PUTATIVE (AFU_ORTHOLOGUE AFUA_8G01930)-RELATED"/>
    <property type="match status" value="1"/>
</dbReference>
<proteinExistence type="inferred from homology"/>
<feature type="region of interest" description="Disordered" evidence="2">
    <location>
        <begin position="1"/>
        <end position="20"/>
    </location>
</feature>
<protein>
    <recommendedName>
        <fullName evidence="5">TAM domain methyltransferase</fullName>
    </recommendedName>
</protein>
<evidence type="ECO:0000256" key="2">
    <source>
        <dbReference type="SAM" id="MobiDB-lite"/>
    </source>
</evidence>
<dbReference type="EMBL" id="CAWUHB010000012">
    <property type="protein sequence ID" value="CAK7216652.1"/>
    <property type="molecule type" value="Genomic_DNA"/>
</dbReference>
<keyword evidence="4" id="KW-1185">Reference proteome</keyword>
<feature type="region of interest" description="Disordered" evidence="2">
    <location>
        <begin position="379"/>
        <end position="500"/>
    </location>
</feature>
<sequence length="500" mass="53008">MASPPPDVPGPVVDDGAVSNAIHPDDHDGLVVSASAVLVVLRILHIMPVPIRLAACHERDPLSRRAAAGFPALEADVEEDGDSAIDVPFRESLTSLRSSILAYQHENGRTYHAMSAGNLQHHVLTLTIEGNHCLCPKNDGARRVLDLGTGTGIWSMEYADAHPEAEVTGVDLSPVQPEFVPPNCFFEIDDLEKDWTWDRPFDFIFARMMAGSFTDNGAIVQKVFAQLEPGGYFEAQDMALPLGCDDGTLHKTSDLWIWMALVMESMEKMGRPVVSAQQWKPLMEQCGFEDVVQTIYKWPTNRWPRDKKYKDLGMWSLANMDAALEPSSLAPLTRALGWSREEVLVLVSKARKVLRDTSVHAYWPIYVVYGRKPLNATAPQPTNPAAGPVVEAGSPGPAEGAQTGAITPEQPPSPVPVAEAPAAKASADETAAAAAAAASPVKVPVSEATPEAPAAAPAATAPAEAPPATAPAAVPATAPATASAGPSAAEEKAPAAKESS</sequence>